<protein>
    <submittedName>
        <fullName evidence="1">Uncharacterized protein</fullName>
    </submittedName>
</protein>
<organism evidence="1 2">
    <name type="scientific">Marasmius crinis-equi</name>
    <dbReference type="NCBI Taxonomy" id="585013"/>
    <lineage>
        <taxon>Eukaryota</taxon>
        <taxon>Fungi</taxon>
        <taxon>Dikarya</taxon>
        <taxon>Basidiomycota</taxon>
        <taxon>Agaricomycotina</taxon>
        <taxon>Agaricomycetes</taxon>
        <taxon>Agaricomycetidae</taxon>
        <taxon>Agaricales</taxon>
        <taxon>Marasmiineae</taxon>
        <taxon>Marasmiaceae</taxon>
        <taxon>Marasmius</taxon>
    </lineage>
</organism>
<comment type="caution">
    <text evidence="1">The sequence shown here is derived from an EMBL/GenBank/DDBJ whole genome shotgun (WGS) entry which is preliminary data.</text>
</comment>
<keyword evidence="2" id="KW-1185">Reference proteome</keyword>
<sequence>MEGTFSFASSFGFTIESGNPGTQYPGSFNHESEISMVVTEFNQMEKNKGERDEVVAEMEVSKGFDAVDKLGGEVELGGEVGVGGVGEEVGVQEAAGEEG</sequence>
<dbReference type="Proteomes" id="UP001465976">
    <property type="component" value="Unassembled WGS sequence"/>
</dbReference>
<dbReference type="EMBL" id="JBAHYK010003428">
    <property type="protein sequence ID" value="KAL0563512.1"/>
    <property type="molecule type" value="Genomic_DNA"/>
</dbReference>
<gene>
    <name evidence="1" type="ORF">V5O48_018555</name>
</gene>
<name>A0ABR3EKV5_9AGAR</name>
<proteinExistence type="predicted"/>
<evidence type="ECO:0000313" key="2">
    <source>
        <dbReference type="Proteomes" id="UP001465976"/>
    </source>
</evidence>
<reference evidence="1 2" key="1">
    <citation type="submission" date="2024-02" db="EMBL/GenBank/DDBJ databases">
        <title>A draft genome for the cacao thread blight pathogen Marasmius crinis-equi.</title>
        <authorList>
            <person name="Cohen S.P."/>
            <person name="Baruah I.K."/>
            <person name="Amoako-Attah I."/>
            <person name="Bukari Y."/>
            <person name="Meinhardt L.W."/>
            <person name="Bailey B.A."/>
        </authorList>
    </citation>
    <scope>NUCLEOTIDE SEQUENCE [LARGE SCALE GENOMIC DNA]</scope>
    <source>
        <strain evidence="1 2">GH-76</strain>
    </source>
</reference>
<accession>A0ABR3EKV5</accession>
<evidence type="ECO:0000313" key="1">
    <source>
        <dbReference type="EMBL" id="KAL0563512.1"/>
    </source>
</evidence>